<proteinExistence type="predicted"/>
<gene>
    <name evidence="1" type="ORF">Asi02nite_14310</name>
</gene>
<name>A0ABQ4CKU5_9ACTN</name>
<evidence type="ECO:0000313" key="2">
    <source>
        <dbReference type="Proteomes" id="UP000604117"/>
    </source>
</evidence>
<evidence type="ECO:0008006" key="3">
    <source>
        <dbReference type="Google" id="ProtNLM"/>
    </source>
</evidence>
<organism evidence="1 2">
    <name type="scientific">Asanoa siamensis</name>
    <dbReference type="NCBI Taxonomy" id="926357"/>
    <lineage>
        <taxon>Bacteria</taxon>
        <taxon>Bacillati</taxon>
        <taxon>Actinomycetota</taxon>
        <taxon>Actinomycetes</taxon>
        <taxon>Micromonosporales</taxon>
        <taxon>Micromonosporaceae</taxon>
        <taxon>Asanoa</taxon>
    </lineage>
</organism>
<reference evidence="1 2" key="1">
    <citation type="submission" date="2021-01" db="EMBL/GenBank/DDBJ databases">
        <title>Whole genome shotgun sequence of Asanoa siamensis NBRC 107932.</title>
        <authorList>
            <person name="Komaki H."/>
            <person name="Tamura T."/>
        </authorList>
    </citation>
    <scope>NUCLEOTIDE SEQUENCE [LARGE SCALE GENOMIC DNA]</scope>
    <source>
        <strain evidence="1 2">NBRC 107932</strain>
    </source>
</reference>
<accession>A0ABQ4CKU5</accession>
<comment type="caution">
    <text evidence="1">The sequence shown here is derived from an EMBL/GenBank/DDBJ whole genome shotgun (WGS) entry which is preliminary data.</text>
</comment>
<dbReference type="EMBL" id="BONE01000008">
    <property type="protein sequence ID" value="GIF71913.1"/>
    <property type="molecule type" value="Genomic_DNA"/>
</dbReference>
<keyword evidence="2" id="KW-1185">Reference proteome</keyword>
<evidence type="ECO:0000313" key="1">
    <source>
        <dbReference type="EMBL" id="GIF71913.1"/>
    </source>
</evidence>
<dbReference type="RefSeq" id="WP_203711378.1">
    <property type="nucleotide sequence ID" value="NZ_BONE01000008.1"/>
</dbReference>
<dbReference type="Proteomes" id="UP000604117">
    <property type="component" value="Unassembled WGS sequence"/>
</dbReference>
<protein>
    <recommendedName>
        <fullName evidence="3">Minor tail protein</fullName>
    </recommendedName>
</protein>
<sequence>MAKQDIKVEVFYDGTWHVIPVYTRNPISISWGKGDPLSDPVPASLTLQADNRDGNLNPRNPMSPLYGLAGRNAPIRVTLNGTDVRLVAEIAEWNLQRTEEFVVGGKRGDSWVDIVAGGVLRRLGRGTDPRSALWRTITASNPVAYWPMEDGKDANRAASGIPGGPQMVIASGVIDFETDGALPGMAGYALVQEETTAQLTVDIPAFTNTGWFQLSAWTRGTAANPTDYEEYAPLGVELSSGRKWLFGQSTGAGVQPTFFVSLRESNGDYVLHVGSPTAPAPGPLDGSWHLMQLWVEQVNATEQDVQLWVDGSFVDSDTFTENSLPTRLLIPDWIGSIEVVDVGIAHIAVHNSQSLVSQWYAGLGWPNESAVARVQGLASERGLPVEVVGDPAGSQTMGPQYPDTTMNLLGETERTEAGILSDRRDALGLRIRTGRDLYRQDPVLELNFADIMAPLDPVFDDRATRNDVTVNRREGASARAVQETGPMNVQDPSDDPDGVGRTVATIDLNPSTDEILPHHATWQLHLGVVDEITFAQVTVNADKVPGVSAVTEGDLITIAGLPADLTPDLARLIVIGGKERIESHRRTVTFNCMPASPYDVGEWDEAVTPTSTRWGPSVSTTAGTITTGTSTSLSVTGAEVWTTSAGDFPLDINLLGARVRVTNITGSSPNWTFTISTSVVNGVRKSIPSGTPVRLWQPALWGL</sequence>